<reference evidence="1 2" key="1">
    <citation type="submission" date="2019-05" db="EMBL/GenBank/DDBJ databases">
        <authorList>
            <person name="Zhang J.-Y."/>
            <person name="Feg X."/>
            <person name="Du Z.-J."/>
        </authorList>
    </citation>
    <scope>NUCLEOTIDE SEQUENCE [LARGE SCALE GENOMIC DNA]</scope>
    <source>
        <strain evidence="1 2">RZ26</strain>
    </source>
</reference>
<comment type="caution">
    <text evidence="1">The sequence shown here is derived from an EMBL/GenBank/DDBJ whole genome shotgun (WGS) entry which is preliminary data.</text>
</comment>
<accession>A0A5S3PR03</accession>
<keyword evidence="2" id="KW-1185">Reference proteome</keyword>
<dbReference type="Proteomes" id="UP000310314">
    <property type="component" value="Unassembled WGS sequence"/>
</dbReference>
<sequence length="140" mass="16391">MKICISLFLLVTSLMGYPQQLDSLRLAELKQEILHSKEAIDWQNAKIAHQKSSMDFCALKYEQKVNQAIFISCGKPMVTESYKEFTLRLFRAMRIADELKDSTILRERELRTKFPELATHFKLDEIFPELYAPIQKARGY</sequence>
<dbReference type="EMBL" id="VATY01000002">
    <property type="protein sequence ID" value="TMM57176.1"/>
    <property type="molecule type" value="Genomic_DNA"/>
</dbReference>
<evidence type="ECO:0000313" key="1">
    <source>
        <dbReference type="EMBL" id="TMM57176.1"/>
    </source>
</evidence>
<evidence type="ECO:0000313" key="2">
    <source>
        <dbReference type="Proteomes" id="UP000310314"/>
    </source>
</evidence>
<dbReference type="AlphaFoldDB" id="A0A5S3PR03"/>
<dbReference type="RefSeq" id="WP_138658158.1">
    <property type="nucleotide sequence ID" value="NZ_VATY01000002.1"/>
</dbReference>
<organism evidence="1 2">
    <name type="scientific">Maribacter algarum</name>
    <name type="common">ex Zhang et al. 2020</name>
    <dbReference type="NCBI Taxonomy" id="2578118"/>
    <lineage>
        <taxon>Bacteria</taxon>
        <taxon>Pseudomonadati</taxon>
        <taxon>Bacteroidota</taxon>
        <taxon>Flavobacteriia</taxon>
        <taxon>Flavobacteriales</taxon>
        <taxon>Flavobacteriaceae</taxon>
        <taxon>Maribacter</taxon>
    </lineage>
</organism>
<name>A0A5S3PR03_9FLAO</name>
<gene>
    <name evidence="1" type="ORF">FEE95_11840</name>
</gene>
<protein>
    <submittedName>
        <fullName evidence="1">Uncharacterized protein</fullName>
    </submittedName>
</protein>
<proteinExistence type="predicted"/>